<keyword evidence="2" id="KW-1185">Reference proteome</keyword>
<dbReference type="SUPFAM" id="SSF81301">
    <property type="entry name" value="Nucleotidyltransferase"/>
    <property type="match status" value="1"/>
</dbReference>
<organism evidence="1 2">
    <name type="scientific">Reyranella soli</name>
    <dbReference type="NCBI Taxonomy" id="1230389"/>
    <lineage>
        <taxon>Bacteria</taxon>
        <taxon>Pseudomonadati</taxon>
        <taxon>Pseudomonadota</taxon>
        <taxon>Alphaproteobacteria</taxon>
        <taxon>Hyphomicrobiales</taxon>
        <taxon>Reyranellaceae</taxon>
        <taxon>Reyranella</taxon>
    </lineage>
</organism>
<dbReference type="OrthoDB" id="7375008at2"/>
<protein>
    <recommendedName>
        <fullName evidence="3">Oxalate:formate antiporter</fullName>
    </recommendedName>
</protein>
<accession>A0A512N1P1</accession>
<sequence length="267" mass="29031">MGLAKLDLPDLHAHMLERVIAAARADGHFEALLGTGSLAYGGFDEHSDLDFVIVVRADDHAAAMAERQAFAARLGPLLAAFGGEHVGEPRLLICLFGPPLLHVDLKFITPGDLSALSEHPVVLWARDTGDLERRLAGMTVSGRGRDAQWYEDRAWVWLHYVATKLLRGEHFEAIGGLDFFRDQVLGAMLQRNAGRKPRGVRRVEDVEGAKALLAPTLPSTGHRSIAEALKRSAALYVELRTAEPPASPVKGMPGLLLDFVDGKQSRA</sequence>
<name>A0A512N1P1_9HYPH</name>
<evidence type="ECO:0008006" key="3">
    <source>
        <dbReference type="Google" id="ProtNLM"/>
    </source>
</evidence>
<dbReference type="Proteomes" id="UP000321058">
    <property type="component" value="Unassembled WGS sequence"/>
</dbReference>
<gene>
    <name evidence="1" type="ORF">RSO01_00640</name>
</gene>
<proteinExistence type="predicted"/>
<dbReference type="InterPro" id="IPR043519">
    <property type="entry name" value="NT_sf"/>
</dbReference>
<dbReference type="Gene3D" id="3.30.460.10">
    <property type="entry name" value="Beta Polymerase, domain 2"/>
    <property type="match status" value="1"/>
</dbReference>
<evidence type="ECO:0000313" key="1">
    <source>
        <dbReference type="EMBL" id="GEP52898.1"/>
    </source>
</evidence>
<dbReference type="EMBL" id="BKAJ01000003">
    <property type="protein sequence ID" value="GEP52898.1"/>
    <property type="molecule type" value="Genomic_DNA"/>
</dbReference>
<comment type="caution">
    <text evidence="1">The sequence shown here is derived from an EMBL/GenBank/DDBJ whole genome shotgun (WGS) entry which is preliminary data.</text>
</comment>
<evidence type="ECO:0000313" key="2">
    <source>
        <dbReference type="Proteomes" id="UP000321058"/>
    </source>
</evidence>
<dbReference type="AlphaFoldDB" id="A0A512N1P1"/>
<reference evidence="1 2" key="1">
    <citation type="submission" date="2019-07" db="EMBL/GenBank/DDBJ databases">
        <title>Whole genome shotgun sequence of Reyranella soli NBRC 108950.</title>
        <authorList>
            <person name="Hosoyama A."/>
            <person name="Uohara A."/>
            <person name="Ohji S."/>
            <person name="Ichikawa N."/>
        </authorList>
    </citation>
    <scope>NUCLEOTIDE SEQUENCE [LARGE SCALE GENOMIC DNA]</scope>
    <source>
        <strain evidence="1 2">NBRC 108950</strain>
    </source>
</reference>
<dbReference type="RefSeq" id="WP_147145003.1">
    <property type="nucleotide sequence ID" value="NZ_BKAJ01000003.1"/>
</dbReference>